<evidence type="ECO:0000313" key="2">
    <source>
        <dbReference type="Proteomes" id="UP000297299"/>
    </source>
</evidence>
<keyword evidence="2" id="KW-1185">Reference proteome</keyword>
<gene>
    <name evidence="1" type="ORF">BOTCAL_0325g00100</name>
</gene>
<name>A0A4Y8CU29_9HELO</name>
<comment type="caution">
    <text evidence="1">The sequence shown here is derived from an EMBL/GenBank/DDBJ whole genome shotgun (WGS) entry which is preliminary data.</text>
</comment>
<evidence type="ECO:0000313" key="1">
    <source>
        <dbReference type="EMBL" id="TEY45967.1"/>
    </source>
</evidence>
<dbReference type="AlphaFoldDB" id="A0A4Y8CU29"/>
<reference evidence="1 2" key="1">
    <citation type="submission" date="2017-11" db="EMBL/GenBank/DDBJ databases">
        <title>Comparative genomics of Botrytis spp.</title>
        <authorList>
            <person name="Valero-Jimenez C.A."/>
            <person name="Tapia P."/>
            <person name="Veloso J."/>
            <person name="Silva-Moreno E."/>
            <person name="Staats M."/>
            <person name="Valdes J.H."/>
            <person name="Van Kan J.A.L."/>
        </authorList>
    </citation>
    <scope>NUCLEOTIDE SEQUENCE [LARGE SCALE GENOMIC DNA]</scope>
    <source>
        <strain evidence="1 2">MUCL2830</strain>
    </source>
</reference>
<sequence length="62" mass="7155">MYRKEARNSQLEIEPWMDGLRLDDVWTGINTRSTLLVWATAARYRNSMSIGLGDLAELNQVQ</sequence>
<organism evidence="1 2">
    <name type="scientific">Botryotinia calthae</name>
    <dbReference type="NCBI Taxonomy" id="38488"/>
    <lineage>
        <taxon>Eukaryota</taxon>
        <taxon>Fungi</taxon>
        <taxon>Dikarya</taxon>
        <taxon>Ascomycota</taxon>
        <taxon>Pezizomycotina</taxon>
        <taxon>Leotiomycetes</taxon>
        <taxon>Helotiales</taxon>
        <taxon>Sclerotiniaceae</taxon>
        <taxon>Botryotinia</taxon>
    </lineage>
</organism>
<dbReference type="EMBL" id="PHWZ01000324">
    <property type="protein sequence ID" value="TEY45967.1"/>
    <property type="molecule type" value="Genomic_DNA"/>
</dbReference>
<dbReference type="Proteomes" id="UP000297299">
    <property type="component" value="Unassembled WGS sequence"/>
</dbReference>
<accession>A0A4Y8CU29</accession>
<protein>
    <submittedName>
        <fullName evidence="1">Uncharacterized protein</fullName>
    </submittedName>
</protein>
<proteinExistence type="predicted"/>